<dbReference type="Gene3D" id="3.40.50.720">
    <property type="entry name" value="NAD(P)-binding Rossmann-like Domain"/>
    <property type="match status" value="1"/>
</dbReference>
<evidence type="ECO:0000256" key="8">
    <source>
        <dbReference type="ARBA" id="ARBA00051935"/>
    </source>
</evidence>
<comment type="catalytic activity">
    <reaction evidence="8">
        <text>GDP-beta-L-fucose + NADP(+) = GDP-4-dehydro-alpha-D-rhamnose + NADPH + H(+)</text>
        <dbReference type="Rhea" id="RHEA:18885"/>
        <dbReference type="ChEBI" id="CHEBI:15378"/>
        <dbReference type="ChEBI" id="CHEBI:57273"/>
        <dbReference type="ChEBI" id="CHEBI:57783"/>
        <dbReference type="ChEBI" id="CHEBI:57964"/>
        <dbReference type="ChEBI" id="CHEBI:58349"/>
        <dbReference type="EC" id="1.1.1.271"/>
    </reaction>
</comment>
<name>D6PL35_9ZZZZ</name>
<sequence>MYLNKKDKIFIAGHNGMVGSAILRKLRSEGCTNLCFLSRKDLDLTNQTETFQWFENNNFDVVIDCAAKVGGIHANNTYRADFIYNNLQIQNNIIHASYKTKVKKLLFLGSVCIYPKFTDQPIKEEYLLRSPLEPTNEPYALAKIAGIKMCESYYRQYGCQFMSVMPANLYGPNDNFHLENSHVLPALLRKFHEAKEKNSPTVKVWGTGEAMREFMHVDDLANACVHVLKECDFDKIYSQNISQINLGTGEEISIKNLAHLIARVVNYEGKIQFDTSKPDGTLRRVLDNKRINDLGWSHEINLEEGLKSTYEWFKNNLKNIKEI</sequence>
<dbReference type="Gene3D" id="3.90.25.10">
    <property type="entry name" value="UDP-galactose 4-epimerase, domain 1"/>
    <property type="match status" value="1"/>
</dbReference>
<evidence type="ECO:0000313" key="10">
    <source>
        <dbReference type="EMBL" id="ADD96436.1"/>
    </source>
</evidence>
<evidence type="ECO:0000256" key="4">
    <source>
        <dbReference type="ARBA" id="ARBA00022857"/>
    </source>
</evidence>
<evidence type="ECO:0000256" key="1">
    <source>
        <dbReference type="ARBA" id="ARBA00004883"/>
    </source>
</evidence>
<comment type="pathway">
    <text evidence="1">Nucleotide-sugar biosynthesis; GDP-L-fucose biosynthesis via de novo pathway; GDP-L-fucose from GDP-alpha-D-mannose: step 2/2.</text>
</comment>
<organism evidence="10">
    <name type="scientific">uncultured organism MedDCM-OCT-S09-C426</name>
    <dbReference type="NCBI Taxonomy" id="743650"/>
    <lineage>
        <taxon>unclassified sequences</taxon>
        <taxon>environmental samples</taxon>
    </lineage>
</organism>
<dbReference type="InterPro" id="IPR036291">
    <property type="entry name" value="NAD(P)-bd_dom_sf"/>
</dbReference>
<dbReference type="EC" id="1.1.1.271" evidence="3"/>
<dbReference type="EMBL" id="GU943139">
    <property type="protein sequence ID" value="ADD96436.1"/>
    <property type="molecule type" value="Genomic_DNA"/>
</dbReference>
<comment type="similarity">
    <text evidence="2">Belongs to the NAD(P)-dependent epimerase/dehydratase family. Fucose synthase subfamily.</text>
</comment>
<dbReference type="PANTHER" id="PTHR43238">
    <property type="entry name" value="GDP-L-FUCOSE SYNTHASE"/>
    <property type="match status" value="1"/>
</dbReference>
<accession>D6PL35</accession>
<dbReference type="PANTHER" id="PTHR43238:SF1">
    <property type="entry name" value="GDP-L-FUCOSE SYNTHASE"/>
    <property type="match status" value="1"/>
</dbReference>
<keyword evidence="7" id="KW-0511">Multifunctional enzyme</keyword>
<dbReference type="Pfam" id="PF01370">
    <property type="entry name" value="Epimerase"/>
    <property type="match status" value="1"/>
</dbReference>
<dbReference type="GO" id="GO:0050577">
    <property type="term" value="F:GDP-L-fucose synthase activity"/>
    <property type="evidence" value="ECO:0007669"/>
    <property type="project" value="UniProtKB-EC"/>
</dbReference>
<evidence type="ECO:0000256" key="3">
    <source>
        <dbReference type="ARBA" id="ARBA00012371"/>
    </source>
</evidence>
<dbReference type="InterPro" id="IPR001509">
    <property type="entry name" value="Epimerase_deHydtase"/>
</dbReference>
<evidence type="ECO:0000256" key="5">
    <source>
        <dbReference type="ARBA" id="ARBA00023002"/>
    </source>
</evidence>
<keyword evidence="4" id="KW-0521">NADP</keyword>
<protein>
    <recommendedName>
        <fullName evidence="3">GDP-L-fucose synthase</fullName>
        <ecNumber evidence="3">1.1.1.271</ecNumber>
    </recommendedName>
</protein>
<reference evidence="10" key="1">
    <citation type="journal article" date="2010" name="ISME J.">
        <title>Metagenome of the Mediterranean deep chlorophyll maximum studied by direct and fosmid library 454 pyrosequencing.</title>
        <authorList>
            <person name="Ghai R."/>
            <person name="Martin-Cuadrado A.B."/>
            <person name="Molto A.G."/>
            <person name="Heredia I.G."/>
            <person name="Cabrera R."/>
            <person name="Martin J."/>
            <person name="Verdu M."/>
            <person name="Deschamps P."/>
            <person name="Moreira D."/>
            <person name="Lopez-Garcia P."/>
            <person name="Mira A."/>
            <person name="Rodriguez-Valera F."/>
        </authorList>
    </citation>
    <scope>NUCLEOTIDE SEQUENCE</scope>
</reference>
<dbReference type="SUPFAM" id="SSF51735">
    <property type="entry name" value="NAD(P)-binding Rossmann-fold domains"/>
    <property type="match status" value="1"/>
</dbReference>
<dbReference type="GO" id="GO:0016853">
    <property type="term" value="F:isomerase activity"/>
    <property type="evidence" value="ECO:0007669"/>
    <property type="project" value="UniProtKB-KW"/>
</dbReference>
<evidence type="ECO:0000256" key="2">
    <source>
        <dbReference type="ARBA" id="ARBA00005959"/>
    </source>
</evidence>
<dbReference type="AlphaFoldDB" id="D6PL35"/>
<dbReference type="InterPro" id="IPR028614">
    <property type="entry name" value="GDP_fucose/colitose_synth"/>
</dbReference>
<keyword evidence="5" id="KW-0560">Oxidoreductase</keyword>
<evidence type="ECO:0000256" key="6">
    <source>
        <dbReference type="ARBA" id="ARBA00023235"/>
    </source>
</evidence>
<dbReference type="HAMAP" id="MF_00956">
    <property type="entry name" value="GDP_fucose_synth"/>
    <property type="match status" value="1"/>
</dbReference>
<evidence type="ECO:0000256" key="7">
    <source>
        <dbReference type="ARBA" id="ARBA00023268"/>
    </source>
</evidence>
<proteinExistence type="inferred from homology"/>
<dbReference type="FunFam" id="3.40.50.720:FF:000101">
    <property type="entry name" value="GDP-L-fucose synthase"/>
    <property type="match status" value="1"/>
</dbReference>
<feature type="domain" description="NAD-dependent epimerase/dehydratase" evidence="9">
    <location>
        <begin position="9"/>
        <end position="234"/>
    </location>
</feature>
<dbReference type="CDD" id="cd05239">
    <property type="entry name" value="GDP_FS_SDR_e"/>
    <property type="match status" value="1"/>
</dbReference>
<keyword evidence="6" id="KW-0413">Isomerase</keyword>
<evidence type="ECO:0000259" key="9">
    <source>
        <dbReference type="Pfam" id="PF01370"/>
    </source>
</evidence>